<organism evidence="7 8">
    <name type="scientific">Catenuloplanes atrovinosus</name>
    <dbReference type="NCBI Taxonomy" id="137266"/>
    <lineage>
        <taxon>Bacteria</taxon>
        <taxon>Bacillati</taxon>
        <taxon>Actinomycetota</taxon>
        <taxon>Actinomycetes</taxon>
        <taxon>Micromonosporales</taxon>
        <taxon>Micromonosporaceae</taxon>
        <taxon>Catenuloplanes</taxon>
    </lineage>
</organism>
<feature type="transmembrane region" description="Helical" evidence="5">
    <location>
        <begin position="52"/>
        <end position="73"/>
    </location>
</feature>
<feature type="transmembrane region" description="Helical" evidence="5">
    <location>
        <begin position="110"/>
        <end position="128"/>
    </location>
</feature>
<dbReference type="Proteomes" id="UP001183643">
    <property type="component" value="Unassembled WGS sequence"/>
</dbReference>
<dbReference type="InterPro" id="IPR050206">
    <property type="entry name" value="FtsK/SpoIIIE/SftA"/>
</dbReference>
<dbReference type="PANTHER" id="PTHR22683">
    <property type="entry name" value="SPORULATION PROTEIN RELATED"/>
    <property type="match status" value="1"/>
</dbReference>
<dbReference type="GO" id="GO:0003677">
    <property type="term" value="F:DNA binding"/>
    <property type="evidence" value="ECO:0007669"/>
    <property type="project" value="InterPro"/>
</dbReference>
<dbReference type="InterPro" id="IPR002543">
    <property type="entry name" value="FtsK_dom"/>
</dbReference>
<dbReference type="Gene3D" id="3.40.50.300">
    <property type="entry name" value="P-loop containing nucleotide triphosphate hydrolases"/>
    <property type="match status" value="1"/>
</dbReference>
<proteinExistence type="predicted"/>
<dbReference type="RefSeq" id="WP_310372189.1">
    <property type="nucleotide sequence ID" value="NZ_JAVDYB010000001.1"/>
</dbReference>
<dbReference type="EMBL" id="JAVDYB010000001">
    <property type="protein sequence ID" value="MDR7278956.1"/>
    <property type="molecule type" value="Genomic_DNA"/>
</dbReference>
<evidence type="ECO:0000256" key="1">
    <source>
        <dbReference type="ARBA" id="ARBA00022741"/>
    </source>
</evidence>
<evidence type="ECO:0000259" key="6">
    <source>
        <dbReference type="PROSITE" id="PS50901"/>
    </source>
</evidence>
<feature type="region of interest" description="Disordered" evidence="4">
    <location>
        <begin position="478"/>
        <end position="542"/>
    </location>
</feature>
<dbReference type="AlphaFoldDB" id="A0AAE3YUL4"/>
<feature type="transmembrane region" description="Helical" evidence="5">
    <location>
        <begin position="80"/>
        <end position="98"/>
    </location>
</feature>
<keyword evidence="1 3" id="KW-0547">Nucleotide-binding</keyword>
<keyword evidence="8" id="KW-1185">Reference proteome</keyword>
<evidence type="ECO:0000256" key="3">
    <source>
        <dbReference type="PROSITE-ProRule" id="PRU00289"/>
    </source>
</evidence>
<feature type="domain" description="FtsK" evidence="6">
    <location>
        <begin position="257"/>
        <end position="437"/>
    </location>
</feature>
<accession>A0AAE3YUL4</accession>
<keyword evidence="5" id="KW-0812">Transmembrane</keyword>
<keyword evidence="2 3" id="KW-0067">ATP-binding</keyword>
<dbReference type="SUPFAM" id="SSF52540">
    <property type="entry name" value="P-loop containing nucleoside triphosphate hydrolases"/>
    <property type="match status" value="1"/>
</dbReference>
<feature type="transmembrane region" description="Helical" evidence="5">
    <location>
        <begin position="20"/>
        <end position="40"/>
    </location>
</feature>
<dbReference type="InterPro" id="IPR027417">
    <property type="entry name" value="P-loop_NTPase"/>
</dbReference>
<feature type="compositionally biased region" description="Basic and acidic residues" evidence="4">
    <location>
        <begin position="519"/>
        <end position="531"/>
    </location>
</feature>
<dbReference type="PROSITE" id="PS50901">
    <property type="entry name" value="FTSK"/>
    <property type="match status" value="1"/>
</dbReference>
<feature type="binding site" evidence="3">
    <location>
        <begin position="282"/>
        <end position="289"/>
    </location>
    <ligand>
        <name>ATP</name>
        <dbReference type="ChEBI" id="CHEBI:30616"/>
    </ligand>
</feature>
<name>A0AAE3YUL4_9ACTN</name>
<reference evidence="7" key="1">
    <citation type="submission" date="2023-07" db="EMBL/GenBank/DDBJ databases">
        <title>Sequencing the genomes of 1000 actinobacteria strains.</title>
        <authorList>
            <person name="Klenk H.-P."/>
        </authorList>
    </citation>
    <scope>NUCLEOTIDE SEQUENCE</scope>
    <source>
        <strain evidence="7">DSM 44707</strain>
    </source>
</reference>
<protein>
    <recommendedName>
        <fullName evidence="6">FtsK domain-containing protein</fullName>
    </recommendedName>
</protein>
<dbReference type="PANTHER" id="PTHR22683:SF41">
    <property type="entry name" value="DNA TRANSLOCASE FTSK"/>
    <property type="match status" value="1"/>
</dbReference>
<evidence type="ECO:0000256" key="5">
    <source>
        <dbReference type="SAM" id="Phobius"/>
    </source>
</evidence>
<dbReference type="GO" id="GO:0005524">
    <property type="term" value="F:ATP binding"/>
    <property type="evidence" value="ECO:0007669"/>
    <property type="project" value="UniProtKB-UniRule"/>
</dbReference>
<keyword evidence="5" id="KW-1133">Transmembrane helix</keyword>
<gene>
    <name evidence="7" type="ORF">J2S41_005734</name>
</gene>
<evidence type="ECO:0000256" key="2">
    <source>
        <dbReference type="ARBA" id="ARBA00022840"/>
    </source>
</evidence>
<evidence type="ECO:0000313" key="8">
    <source>
        <dbReference type="Proteomes" id="UP001183643"/>
    </source>
</evidence>
<comment type="caution">
    <text evidence="7">The sequence shown here is derived from an EMBL/GenBank/DDBJ whole genome shotgun (WGS) entry which is preliminary data.</text>
</comment>
<evidence type="ECO:0000313" key="7">
    <source>
        <dbReference type="EMBL" id="MDR7278956.1"/>
    </source>
</evidence>
<feature type="compositionally biased region" description="Basic and acidic residues" evidence="4">
    <location>
        <begin position="485"/>
        <end position="496"/>
    </location>
</feature>
<evidence type="ECO:0000256" key="4">
    <source>
        <dbReference type="SAM" id="MobiDB-lite"/>
    </source>
</evidence>
<keyword evidence="5" id="KW-0472">Membrane</keyword>
<sequence>MKTKLRPANDGIGSVHTVRLPLWPYLITPLCAFAALPLTWGAHILYGTDADTAGWTGVLLTICAGVLIAFVAWSSRPRGVVMQVMATGVTVLSAAWVIPAVLSGPISKGMLGVWFVGGLLMSIIVAVYRIMRQARGDADGDRSAIRGEMGELGAAVKQLKDAAIGRPQVAGAKVSAQVVLPPGQTFAEVQGARSQIASALDVGGTAVRTHPDPDSERRGRLDVVPVDQLRDPVPWPGPSAPGGSIALPVVLGKSEDGEPLQLHLVGDHAVQRNAIGILGVVGMSGSGKTELLLTFCAEVLTRHDEELRIIDARKGDQLPSWLHRHAAQVTTGRNAAEDVIEALRDEIPRRAKQLGERGIKQWQEGCGIPHVTVLIFEAAAVVAGNGDLVDLSEAVRSVGMTIVLELQRATHDRLPTSARSNIPAWICLGVKDEADAEAALTDEQADAGAAPWKWKALKPGYCYASGPGIEPERAAMPARGFAASEEEREHAVDSYRGHTTQPAATTPVPPAPASDEPNDERAELDALTRDDPPDDVDPAEPIKIDRNRPRFDFAPAQQMSPADARDELRRAILLAAERGMTTVKPEQMSPVLAATGMSGSWLYKALREMSDGPDALLAPARDRGHYRILVPQRA</sequence>